<keyword evidence="9" id="KW-1185">Reference proteome</keyword>
<feature type="compositionally biased region" description="Polar residues" evidence="6">
    <location>
        <begin position="304"/>
        <end position="318"/>
    </location>
</feature>
<evidence type="ECO:0000256" key="2">
    <source>
        <dbReference type="ARBA" id="ARBA00023015"/>
    </source>
</evidence>
<keyword evidence="4" id="KW-0804">Transcription</keyword>
<dbReference type="CDD" id="cd12203">
    <property type="entry name" value="GT1"/>
    <property type="match status" value="1"/>
</dbReference>
<dbReference type="InterPro" id="IPR044822">
    <property type="entry name" value="Myb_DNA-bind_4"/>
</dbReference>
<dbReference type="SMART" id="SM00717">
    <property type="entry name" value="SANT"/>
    <property type="match status" value="1"/>
</dbReference>
<sequence length="715" mass="78534">MQPGYGGVSEIQQFMADGCPPSLFPISAPPPPADPNAAAAAEIHHHQQKFYHLHQQQPQYHHHQQQQPSPPMPMPPQFSHLIHPIPITQQLFHHPHPHQFQLFHHPHHHHHSLGLQDHDSAPEASGSPAPPRPSFLAPATNFKLGVDESSANEDHDGILRGDDGSESRLHSWHGEEESAASIKQPFWRPLDRDYINTNNKRPISPENNNNNNNSSSNYSKKSKEAVLIEHTANTAAVPAAAIGSNYKLFSELEAIYKPGSSGIVVGGGGGGSTPNNNQTGSGSALTSDDNPLLPGPAPCPTAIDDNQQPGHGSDTSRSGDALPAAPPSSSTKKSRKGSSGSSSRRKQRAKRRQEQMGVITAFLESLVKQVMDHQESLHSKFLEVMERRDQERAGREEAWRKQEAARNVSKAASRAQERALAASREASIISFLEKITGESLDLPQFPSGKPHKDQECSALDLYDVDGGNNSITNCVQLNTSRWPKAEVQALIRVRSRLETRFQEPGLKGPLWEEVSSMMAAIGYQRSAKRCKEKWENINKYFRKTKDSGKKRPQHSKTCPYFHQLDQLYSKSSTAAPSSSANAAGVGDDARKENSELLDAIVVSNDHRSYKFPDIGSMRMTGIDGNEDQGNEEAGSSAMAGKSHGNYEDDDDDNGEGADEEEGEGDSQYQQGHAHERVDRDGQNEHHHHLHQGLEDPQHDSTLTAFLIDPSRQCAS</sequence>
<evidence type="ECO:0000313" key="9">
    <source>
        <dbReference type="Proteomes" id="UP001140949"/>
    </source>
</evidence>
<protein>
    <submittedName>
        <fullName evidence="8">Trihelix transcription factor GTL1</fullName>
    </submittedName>
</protein>
<keyword evidence="5" id="KW-0539">Nucleus</keyword>
<gene>
    <name evidence="8" type="ORF">M6B38_363830</name>
</gene>
<dbReference type="PROSITE" id="PS50090">
    <property type="entry name" value="MYB_LIKE"/>
    <property type="match status" value="1"/>
</dbReference>
<evidence type="ECO:0000256" key="3">
    <source>
        <dbReference type="ARBA" id="ARBA00023125"/>
    </source>
</evidence>
<keyword evidence="2" id="KW-0805">Transcription regulation</keyword>
<feature type="domain" description="Myb-like" evidence="7">
    <location>
        <begin position="474"/>
        <end position="538"/>
    </location>
</feature>
<feature type="region of interest" description="Disordered" evidence="6">
    <location>
        <begin position="100"/>
        <end position="221"/>
    </location>
</feature>
<evidence type="ECO:0000256" key="4">
    <source>
        <dbReference type="ARBA" id="ARBA00023163"/>
    </source>
</evidence>
<dbReference type="Gene3D" id="1.10.10.60">
    <property type="entry name" value="Homeodomain-like"/>
    <property type="match status" value="1"/>
</dbReference>
<proteinExistence type="predicted"/>
<feature type="region of interest" description="Disordered" evidence="6">
    <location>
        <begin position="609"/>
        <end position="715"/>
    </location>
</feature>
<feature type="compositionally biased region" description="Low complexity" evidence="6">
    <location>
        <begin position="273"/>
        <end position="283"/>
    </location>
</feature>
<evidence type="ECO:0000256" key="1">
    <source>
        <dbReference type="ARBA" id="ARBA00004123"/>
    </source>
</evidence>
<feature type="region of interest" description="Disordered" evidence="6">
    <location>
        <begin position="54"/>
        <end position="80"/>
    </location>
</feature>
<dbReference type="GO" id="GO:0005634">
    <property type="term" value="C:nucleus"/>
    <property type="evidence" value="ECO:0007669"/>
    <property type="project" value="UniProtKB-SubCell"/>
</dbReference>
<keyword evidence="3" id="KW-0238">DNA-binding</keyword>
<evidence type="ECO:0000313" key="8">
    <source>
        <dbReference type="EMBL" id="KAJ6828271.1"/>
    </source>
</evidence>
<dbReference type="AlphaFoldDB" id="A0AAX6GJ64"/>
<dbReference type="PANTHER" id="PTHR21654">
    <property type="entry name" value="FI21293P1"/>
    <property type="match status" value="1"/>
</dbReference>
<comment type="subcellular location">
    <subcellularLocation>
        <location evidence="1">Nucleus</location>
    </subcellularLocation>
</comment>
<feature type="compositionally biased region" description="Low complexity" evidence="6">
    <location>
        <begin position="198"/>
        <end position="219"/>
    </location>
</feature>
<evidence type="ECO:0000256" key="5">
    <source>
        <dbReference type="ARBA" id="ARBA00023242"/>
    </source>
</evidence>
<feature type="compositionally biased region" description="Acidic residues" evidence="6">
    <location>
        <begin position="647"/>
        <end position="664"/>
    </location>
</feature>
<feature type="region of interest" description="Disordered" evidence="6">
    <location>
        <begin position="267"/>
        <end position="354"/>
    </location>
</feature>
<accession>A0AAX6GJ64</accession>
<dbReference type="Proteomes" id="UP001140949">
    <property type="component" value="Unassembled WGS sequence"/>
</dbReference>
<reference evidence="8" key="1">
    <citation type="journal article" date="2023" name="GigaByte">
        <title>Genome assembly of the bearded iris, Iris pallida Lam.</title>
        <authorList>
            <person name="Bruccoleri R.E."/>
            <person name="Oakeley E.J."/>
            <person name="Faust A.M.E."/>
            <person name="Altorfer M."/>
            <person name="Dessus-Babus S."/>
            <person name="Burckhardt D."/>
            <person name="Oertli M."/>
            <person name="Naumann U."/>
            <person name="Petersen F."/>
            <person name="Wong J."/>
        </authorList>
    </citation>
    <scope>NUCLEOTIDE SEQUENCE</scope>
    <source>
        <strain evidence="8">GSM-AAB239-AS_SAM_17_03QT</strain>
    </source>
</reference>
<dbReference type="EMBL" id="JANAVB010019557">
    <property type="protein sequence ID" value="KAJ6828271.1"/>
    <property type="molecule type" value="Genomic_DNA"/>
</dbReference>
<dbReference type="FunFam" id="1.10.10.60:FF:000092">
    <property type="entry name" value="Trihelix transcription factor GT-2"/>
    <property type="match status" value="1"/>
</dbReference>
<evidence type="ECO:0000256" key="6">
    <source>
        <dbReference type="SAM" id="MobiDB-lite"/>
    </source>
</evidence>
<evidence type="ECO:0000259" key="7">
    <source>
        <dbReference type="PROSITE" id="PS50090"/>
    </source>
</evidence>
<dbReference type="GO" id="GO:0003677">
    <property type="term" value="F:DNA binding"/>
    <property type="evidence" value="ECO:0007669"/>
    <property type="project" value="UniProtKB-KW"/>
</dbReference>
<comment type="caution">
    <text evidence="8">The sequence shown here is derived from an EMBL/GenBank/DDBJ whole genome shotgun (WGS) entry which is preliminary data.</text>
</comment>
<dbReference type="PANTHER" id="PTHR21654:SF31">
    <property type="entry name" value="OS02G0104500 PROTEIN"/>
    <property type="match status" value="1"/>
</dbReference>
<feature type="compositionally biased region" description="Basic and acidic residues" evidence="6">
    <location>
        <begin position="152"/>
        <end position="176"/>
    </location>
</feature>
<feature type="compositionally biased region" description="Basic and acidic residues" evidence="6">
    <location>
        <begin position="672"/>
        <end position="684"/>
    </location>
</feature>
<name>A0AAX6GJ64_IRIPA</name>
<organism evidence="8 9">
    <name type="scientific">Iris pallida</name>
    <name type="common">Sweet iris</name>
    <dbReference type="NCBI Taxonomy" id="29817"/>
    <lineage>
        <taxon>Eukaryota</taxon>
        <taxon>Viridiplantae</taxon>
        <taxon>Streptophyta</taxon>
        <taxon>Embryophyta</taxon>
        <taxon>Tracheophyta</taxon>
        <taxon>Spermatophyta</taxon>
        <taxon>Magnoliopsida</taxon>
        <taxon>Liliopsida</taxon>
        <taxon>Asparagales</taxon>
        <taxon>Iridaceae</taxon>
        <taxon>Iridoideae</taxon>
        <taxon>Irideae</taxon>
        <taxon>Iris</taxon>
    </lineage>
</organism>
<reference evidence="8" key="2">
    <citation type="submission" date="2023-04" db="EMBL/GenBank/DDBJ databases">
        <authorList>
            <person name="Bruccoleri R.E."/>
            <person name="Oakeley E.J."/>
            <person name="Faust A.-M."/>
            <person name="Dessus-Babus S."/>
            <person name="Altorfer M."/>
            <person name="Burckhardt D."/>
            <person name="Oertli M."/>
            <person name="Naumann U."/>
            <person name="Petersen F."/>
            <person name="Wong J."/>
        </authorList>
    </citation>
    <scope>NUCLEOTIDE SEQUENCE</scope>
    <source>
        <strain evidence="8">GSM-AAB239-AS_SAM_17_03QT</strain>
        <tissue evidence="8">Leaf</tissue>
    </source>
</reference>
<dbReference type="Pfam" id="PF13837">
    <property type="entry name" value="Myb_DNA-bind_4"/>
    <property type="match status" value="1"/>
</dbReference>
<dbReference type="InterPro" id="IPR001005">
    <property type="entry name" value="SANT/Myb"/>
</dbReference>
<dbReference type="GO" id="GO:0006355">
    <property type="term" value="P:regulation of DNA-templated transcription"/>
    <property type="evidence" value="ECO:0007669"/>
    <property type="project" value="UniProtKB-ARBA"/>
</dbReference>